<comment type="caution">
    <text evidence="2">The sequence shown here is derived from an EMBL/GenBank/DDBJ whole genome shotgun (WGS) entry which is preliminary data.</text>
</comment>
<name>A0A6G4XAH9_9ACTN</name>
<reference evidence="2 3" key="1">
    <citation type="submission" date="2020-02" db="EMBL/GenBank/DDBJ databases">
        <title>Whole-genome analyses of novel actinobacteria.</title>
        <authorList>
            <person name="Sahin N."/>
            <person name="Tatar D."/>
        </authorList>
    </citation>
    <scope>NUCLEOTIDE SEQUENCE [LARGE SCALE GENOMIC DNA]</scope>
    <source>
        <strain evidence="2 3">SB3404</strain>
    </source>
</reference>
<dbReference type="EMBL" id="JAAKZZ010000936">
    <property type="protein sequence ID" value="NGO73847.1"/>
    <property type="molecule type" value="Genomic_DNA"/>
</dbReference>
<evidence type="ECO:0000256" key="1">
    <source>
        <dbReference type="SAM" id="MobiDB-lite"/>
    </source>
</evidence>
<dbReference type="Proteomes" id="UP000477722">
    <property type="component" value="Unassembled WGS sequence"/>
</dbReference>
<organism evidence="2 3">
    <name type="scientific">Streptomyces boncukensis</name>
    <dbReference type="NCBI Taxonomy" id="2711219"/>
    <lineage>
        <taxon>Bacteria</taxon>
        <taxon>Bacillati</taxon>
        <taxon>Actinomycetota</taxon>
        <taxon>Actinomycetes</taxon>
        <taxon>Kitasatosporales</taxon>
        <taxon>Streptomycetaceae</taxon>
        <taxon>Streptomyces</taxon>
    </lineage>
</organism>
<feature type="region of interest" description="Disordered" evidence="1">
    <location>
        <begin position="43"/>
        <end position="83"/>
    </location>
</feature>
<evidence type="ECO:0000313" key="2">
    <source>
        <dbReference type="EMBL" id="NGO73847.1"/>
    </source>
</evidence>
<protein>
    <submittedName>
        <fullName evidence="2">Transposase family protein</fullName>
    </submittedName>
</protein>
<sequence>MVLREAPYGPFGGLPEQVRFDRGKDVLSRTVATALTALDADLTLLPPYSPHPKGTAGEPQPQHLPHALGRPARLHPQAQAEET</sequence>
<evidence type="ECO:0000313" key="3">
    <source>
        <dbReference type="Proteomes" id="UP000477722"/>
    </source>
</evidence>
<dbReference type="RefSeq" id="WP_165303440.1">
    <property type="nucleotide sequence ID" value="NZ_JAAKZZ010000936.1"/>
</dbReference>
<proteinExistence type="predicted"/>
<keyword evidence="3" id="KW-1185">Reference proteome</keyword>
<gene>
    <name evidence="2" type="ORF">G5C65_37140</name>
</gene>
<dbReference type="AlphaFoldDB" id="A0A6G4XAH9"/>
<accession>A0A6G4XAH9</accession>